<dbReference type="RefSeq" id="WP_129601840.1">
    <property type="nucleotide sequence ID" value="NZ_SBLB01000003.1"/>
</dbReference>
<accession>A0A4Q2UK32</accession>
<keyword evidence="2" id="KW-0238">DNA-binding</keyword>
<proteinExistence type="predicted"/>
<name>A0A4Q2UK32_9BACT</name>
<evidence type="ECO:0000313" key="2">
    <source>
        <dbReference type="EMBL" id="RYC69624.1"/>
    </source>
</evidence>
<comment type="caution">
    <text evidence="2">The sequence shown here is derived from an EMBL/GenBank/DDBJ whole genome shotgun (WGS) entry which is preliminary data.</text>
</comment>
<sequence>MHDILLSPLRVEDLTKIINAAVKLAMQEYQQTNTPSPVSDIIGIRAAAEITRLSRARVYALVAQRKIPHFKRGNRLSFKSSELLAWMQEDRRD</sequence>
<dbReference type="EMBL" id="SBLB01000003">
    <property type="protein sequence ID" value="RYC69624.1"/>
    <property type="molecule type" value="Genomic_DNA"/>
</dbReference>
<evidence type="ECO:0000259" key="1">
    <source>
        <dbReference type="Pfam" id="PF12728"/>
    </source>
</evidence>
<dbReference type="Proteomes" id="UP000290407">
    <property type="component" value="Unassembled WGS sequence"/>
</dbReference>
<gene>
    <name evidence="2" type="ORF">EQG79_13555</name>
</gene>
<organism evidence="2 3">
    <name type="scientific">Spirosoma sordidisoli</name>
    <dbReference type="NCBI Taxonomy" id="2502893"/>
    <lineage>
        <taxon>Bacteria</taxon>
        <taxon>Pseudomonadati</taxon>
        <taxon>Bacteroidota</taxon>
        <taxon>Cytophagia</taxon>
        <taxon>Cytophagales</taxon>
        <taxon>Cytophagaceae</taxon>
        <taxon>Spirosoma</taxon>
    </lineage>
</organism>
<reference evidence="2 3" key="1">
    <citation type="submission" date="2019-01" db="EMBL/GenBank/DDBJ databases">
        <title>Spirosoma flava sp. nov., a propanil-degrading bacterium isolated from herbicide-contaminated soil.</title>
        <authorList>
            <person name="Zhang L."/>
            <person name="Jiang J.-D."/>
        </authorList>
    </citation>
    <scope>NUCLEOTIDE SEQUENCE [LARGE SCALE GENOMIC DNA]</scope>
    <source>
        <strain evidence="2 3">TY50</strain>
    </source>
</reference>
<dbReference type="InterPro" id="IPR041657">
    <property type="entry name" value="HTH_17"/>
</dbReference>
<dbReference type="Pfam" id="PF12728">
    <property type="entry name" value="HTH_17"/>
    <property type="match status" value="1"/>
</dbReference>
<feature type="domain" description="Helix-turn-helix" evidence="1">
    <location>
        <begin position="45"/>
        <end position="89"/>
    </location>
</feature>
<protein>
    <submittedName>
        <fullName evidence="2">DNA-binding protein</fullName>
    </submittedName>
</protein>
<evidence type="ECO:0000313" key="3">
    <source>
        <dbReference type="Proteomes" id="UP000290407"/>
    </source>
</evidence>
<keyword evidence="3" id="KW-1185">Reference proteome</keyword>
<dbReference type="AlphaFoldDB" id="A0A4Q2UK32"/>
<dbReference type="GO" id="GO:0003677">
    <property type="term" value="F:DNA binding"/>
    <property type="evidence" value="ECO:0007669"/>
    <property type="project" value="UniProtKB-KW"/>
</dbReference>